<evidence type="ECO:0000313" key="1">
    <source>
        <dbReference type="EMBL" id="MBC8558801.1"/>
    </source>
</evidence>
<dbReference type="InterPro" id="IPR006379">
    <property type="entry name" value="HAD-SF_hydro_IIB"/>
</dbReference>
<dbReference type="Gene3D" id="3.40.50.1000">
    <property type="entry name" value="HAD superfamily/HAD-like"/>
    <property type="match status" value="1"/>
</dbReference>
<dbReference type="GO" id="GO:0005829">
    <property type="term" value="C:cytosol"/>
    <property type="evidence" value="ECO:0007669"/>
    <property type="project" value="TreeGrafter"/>
</dbReference>
<dbReference type="RefSeq" id="WP_249293687.1">
    <property type="nucleotide sequence ID" value="NZ_JACRSV010000001.1"/>
</dbReference>
<sequence>MKTLYLSDLDGTLLNRKTALTPNTVAILNTLMEQGLCFSIATARSRSSALPVIEGLHLTNPGVFHNGTFLMEPETGTILSSQVFSLEQQMTIHRLLNRYRIPPVCYAFLEGRERLSYRTGEQSVGMEYYLYNRRNDPRMRACGSEEELFDGDIYYFTCIGYKEELLPIYEEVKTLKDFSCIFQQELYRPEYWLEIMPKNASKAYGMQKLKEILHCDRVVVFGDALNDLPMFKAADEAYAVANAAEELKQAATGIIGSNEEDGVADWLLNRLLQG</sequence>
<dbReference type="PANTHER" id="PTHR10000">
    <property type="entry name" value="PHOSPHOSERINE PHOSPHATASE"/>
    <property type="match status" value="1"/>
</dbReference>
<dbReference type="GO" id="GO:0016791">
    <property type="term" value="F:phosphatase activity"/>
    <property type="evidence" value="ECO:0007669"/>
    <property type="project" value="TreeGrafter"/>
</dbReference>
<keyword evidence="2" id="KW-1185">Reference proteome</keyword>
<protein>
    <submittedName>
        <fullName evidence="1">HAD family hydrolase</fullName>
    </submittedName>
</protein>
<dbReference type="PANTHER" id="PTHR10000:SF8">
    <property type="entry name" value="HAD SUPERFAMILY HYDROLASE-LIKE, TYPE 3"/>
    <property type="match status" value="1"/>
</dbReference>
<keyword evidence="1" id="KW-0378">Hydrolase</keyword>
<dbReference type="EMBL" id="JACRSV010000001">
    <property type="protein sequence ID" value="MBC8558801.1"/>
    <property type="molecule type" value="Genomic_DNA"/>
</dbReference>
<dbReference type="AlphaFoldDB" id="A0A926E007"/>
<dbReference type="Pfam" id="PF08282">
    <property type="entry name" value="Hydrolase_3"/>
    <property type="match status" value="1"/>
</dbReference>
<evidence type="ECO:0000313" key="2">
    <source>
        <dbReference type="Proteomes" id="UP000610760"/>
    </source>
</evidence>
<dbReference type="GO" id="GO:0000287">
    <property type="term" value="F:magnesium ion binding"/>
    <property type="evidence" value="ECO:0007669"/>
    <property type="project" value="TreeGrafter"/>
</dbReference>
<gene>
    <name evidence="1" type="ORF">H8710_01830</name>
</gene>
<reference evidence="1" key="1">
    <citation type="submission" date="2020-08" db="EMBL/GenBank/DDBJ databases">
        <title>Genome public.</title>
        <authorList>
            <person name="Liu C."/>
            <person name="Sun Q."/>
        </authorList>
    </citation>
    <scope>NUCLEOTIDE SEQUENCE</scope>
    <source>
        <strain evidence="1">NSJ-33</strain>
    </source>
</reference>
<comment type="caution">
    <text evidence="1">The sequence shown here is derived from an EMBL/GenBank/DDBJ whole genome shotgun (WGS) entry which is preliminary data.</text>
</comment>
<dbReference type="NCBIfam" id="TIGR01484">
    <property type="entry name" value="HAD-SF-IIB"/>
    <property type="match status" value="1"/>
</dbReference>
<organism evidence="1 2">
    <name type="scientific">Fumia xinanensis</name>
    <dbReference type="NCBI Taxonomy" id="2763659"/>
    <lineage>
        <taxon>Bacteria</taxon>
        <taxon>Bacillati</taxon>
        <taxon>Bacillota</taxon>
        <taxon>Clostridia</taxon>
        <taxon>Eubacteriales</taxon>
        <taxon>Oscillospiraceae</taxon>
        <taxon>Fumia</taxon>
    </lineage>
</organism>
<dbReference type="InterPro" id="IPR023214">
    <property type="entry name" value="HAD_sf"/>
</dbReference>
<proteinExistence type="predicted"/>
<accession>A0A926E007</accession>
<dbReference type="InterPro" id="IPR036412">
    <property type="entry name" value="HAD-like_sf"/>
</dbReference>
<name>A0A926E007_9FIRM</name>
<dbReference type="SUPFAM" id="SSF56784">
    <property type="entry name" value="HAD-like"/>
    <property type="match status" value="1"/>
</dbReference>
<dbReference type="Proteomes" id="UP000610760">
    <property type="component" value="Unassembled WGS sequence"/>
</dbReference>
<dbReference type="Gene3D" id="3.30.1240.10">
    <property type="match status" value="1"/>
</dbReference>